<dbReference type="SUPFAM" id="SSF52172">
    <property type="entry name" value="CheY-like"/>
    <property type="match status" value="2"/>
</dbReference>
<dbReference type="CDD" id="cd00130">
    <property type="entry name" value="PAS"/>
    <property type="match status" value="1"/>
</dbReference>
<evidence type="ECO:0000256" key="6">
    <source>
        <dbReference type="SAM" id="Phobius"/>
    </source>
</evidence>
<dbReference type="SUPFAM" id="SSF55785">
    <property type="entry name" value="PYP-like sensor domain (PAS domain)"/>
    <property type="match status" value="1"/>
</dbReference>
<dbReference type="PROSITE" id="PS50109">
    <property type="entry name" value="HIS_KIN"/>
    <property type="match status" value="1"/>
</dbReference>
<evidence type="ECO:0000259" key="7">
    <source>
        <dbReference type="PROSITE" id="PS50109"/>
    </source>
</evidence>
<dbReference type="SMART" id="SM00388">
    <property type="entry name" value="HisKA"/>
    <property type="match status" value="1"/>
</dbReference>
<dbReference type="Gene3D" id="3.30.450.20">
    <property type="entry name" value="PAS domain"/>
    <property type="match status" value="1"/>
</dbReference>
<feature type="domain" description="Response regulatory" evidence="8">
    <location>
        <begin position="423"/>
        <end position="535"/>
    </location>
</feature>
<dbReference type="InterPro" id="IPR035965">
    <property type="entry name" value="PAS-like_dom_sf"/>
</dbReference>
<feature type="domain" description="Histidine kinase" evidence="7">
    <location>
        <begin position="192"/>
        <end position="408"/>
    </location>
</feature>
<dbReference type="InterPro" id="IPR004358">
    <property type="entry name" value="Sig_transdc_His_kin-like_C"/>
</dbReference>
<dbReference type="Pfam" id="PF00072">
    <property type="entry name" value="Response_reg"/>
    <property type="match status" value="1"/>
</dbReference>
<proteinExistence type="predicted"/>
<dbReference type="RefSeq" id="WP_307282410.1">
    <property type="nucleotide sequence ID" value="NZ_JAUSVX010000018.1"/>
</dbReference>
<feature type="domain" description="Response regulatory" evidence="8">
    <location>
        <begin position="556"/>
        <end position="675"/>
    </location>
</feature>
<dbReference type="CDD" id="cd17546">
    <property type="entry name" value="REC_hyHK_CKI1_RcsC-like"/>
    <property type="match status" value="1"/>
</dbReference>
<dbReference type="EMBL" id="JAUSVX010000018">
    <property type="protein sequence ID" value="MDQ0473778.1"/>
    <property type="molecule type" value="Genomic_DNA"/>
</dbReference>
<dbReference type="Gene3D" id="1.10.287.130">
    <property type="match status" value="1"/>
</dbReference>
<keyword evidence="3 5" id="KW-0597">Phosphoprotein</keyword>
<feature type="domain" description="PAS" evidence="9">
    <location>
        <begin position="58"/>
        <end position="102"/>
    </location>
</feature>
<dbReference type="PROSITE" id="PS50110">
    <property type="entry name" value="RESPONSE_REGULATORY"/>
    <property type="match status" value="2"/>
</dbReference>
<feature type="modified residue" description="4-aspartylphosphate" evidence="5">
    <location>
        <position position="605"/>
    </location>
</feature>
<evidence type="ECO:0000313" key="11">
    <source>
        <dbReference type="Proteomes" id="UP001242480"/>
    </source>
</evidence>
<dbReference type="NCBIfam" id="TIGR00229">
    <property type="entry name" value="sensory_box"/>
    <property type="match status" value="1"/>
</dbReference>
<dbReference type="SMART" id="SM00091">
    <property type="entry name" value="PAS"/>
    <property type="match status" value="1"/>
</dbReference>
<dbReference type="InterPro" id="IPR003594">
    <property type="entry name" value="HATPase_dom"/>
</dbReference>
<organism evidence="10 11">
    <name type="scientific">Labrys wisconsinensis</name>
    <dbReference type="NCBI Taxonomy" id="425677"/>
    <lineage>
        <taxon>Bacteria</taxon>
        <taxon>Pseudomonadati</taxon>
        <taxon>Pseudomonadota</taxon>
        <taxon>Alphaproteobacteria</taxon>
        <taxon>Hyphomicrobiales</taxon>
        <taxon>Xanthobacteraceae</taxon>
        <taxon>Labrys</taxon>
    </lineage>
</organism>
<keyword evidence="11" id="KW-1185">Reference proteome</keyword>
<protein>
    <recommendedName>
        <fullName evidence="2">histidine kinase</fullName>
        <ecNumber evidence="2">2.7.13.3</ecNumber>
    </recommendedName>
</protein>
<name>A0ABU0JHM2_9HYPH</name>
<sequence>MPVDAESLALIVMTAITAVAAGAAVVLVRDALRSRRRVAALQAEVERQGDLIWDLREAEERARSLLDGQGDLIVRRSGQGAITYANDAFCALAGRPREELTGTLFDFAKDAPATRETREGGVTRRVEAIRTAGGMRWIEWQDMAVRGAVRGQPELQSVGRDVTAHREAGRAAAQARDAAEAANRAKSQFLATVTHEIRTPMGGILGMADLLIDTRLTPDQATYARAIKSSGEALLSLIDEILDFSKIEAGRLDLDEKPFILASLIEDAAELLAPRAHAKGIEIAAAVAADLPMRVRGDAGRLKQVLLNLAGNAIKFTEAGGVIVRAVRQGGDVAFSVEDTGIGIAPEKLGVIFREFEQAESGSTRRFGGTGLGLAISQRLVERMGGRIGVESRPGAGSTFRFALALPPADGEIAAGAAAGGRRVLVASPSPIVGPALTAMLAGSGFPVTVATDAARAAELVAAEPFGTVLADRSFGLEATAALAARGLAAGRRVVALVTPAERPDLARLTAAGAAGYLIKPVRAASLLAQVAGRMPALPANDDAEPAPTRPLAGLTVLLAEDNEVNALVARTVLAKLGAEVVWATDGREAVAAHARRRFDAVLMDMHMPGLDGPGAARAIRAAEAAQGLARIPIHALTANMRQEDRDACRAAGMDDFLVKPFDSDDLVALLRPQPPPARSA</sequence>
<feature type="transmembrane region" description="Helical" evidence="6">
    <location>
        <begin position="6"/>
        <end position="28"/>
    </location>
</feature>
<comment type="caution">
    <text evidence="10">The sequence shown here is derived from an EMBL/GenBank/DDBJ whole genome shotgun (WGS) entry which is preliminary data.</text>
</comment>
<dbReference type="CDD" id="cd16922">
    <property type="entry name" value="HATPase_EvgS-ArcB-TorS-like"/>
    <property type="match status" value="1"/>
</dbReference>
<dbReference type="EC" id="2.7.13.3" evidence="2"/>
<evidence type="ECO:0000256" key="1">
    <source>
        <dbReference type="ARBA" id="ARBA00000085"/>
    </source>
</evidence>
<dbReference type="InterPro" id="IPR000014">
    <property type="entry name" value="PAS"/>
</dbReference>
<dbReference type="CDD" id="cd00082">
    <property type="entry name" value="HisKA"/>
    <property type="match status" value="1"/>
</dbReference>
<dbReference type="Gene3D" id="3.40.50.2300">
    <property type="match status" value="2"/>
</dbReference>
<dbReference type="Proteomes" id="UP001242480">
    <property type="component" value="Unassembled WGS sequence"/>
</dbReference>
<dbReference type="PANTHER" id="PTHR45339:SF1">
    <property type="entry name" value="HYBRID SIGNAL TRANSDUCTION HISTIDINE KINASE J"/>
    <property type="match status" value="1"/>
</dbReference>
<feature type="modified residue" description="4-aspartylphosphate" evidence="5">
    <location>
        <position position="472"/>
    </location>
</feature>
<accession>A0ABU0JHM2</accession>
<gene>
    <name evidence="10" type="ORF">QO011_006814</name>
</gene>
<dbReference type="SMART" id="SM00387">
    <property type="entry name" value="HATPase_c"/>
    <property type="match status" value="1"/>
</dbReference>
<evidence type="ECO:0000256" key="5">
    <source>
        <dbReference type="PROSITE-ProRule" id="PRU00169"/>
    </source>
</evidence>
<keyword evidence="6" id="KW-1133">Transmembrane helix</keyword>
<dbReference type="InterPro" id="IPR036890">
    <property type="entry name" value="HATPase_C_sf"/>
</dbReference>
<dbReference type="InterPro" id="IPR005467">
    <property type="entry name" value="His_kinase_dom"/>
</dbReference>
<evidence type="ECO:0000256" key="2">
    <source>
        <dbReference type="ARBA" id="ARBA00012438"/>
    </source>
</evidence>
<keyword evidence="4" id="KW-0902">Two-component regulatory system</keyword>
<comment type="catalytic activity">
    <reaction evidence="1">
        <text>ATP + protein L-histidine = ADP + protein N-phospho-L-histidine.</text>
        <dbReference type="EC" id="2.7.13.3"/>
    </reaction>
</comment>
<reference evidence="10 11" key="1">
    <citation type="submission" date="2023-07" db="EMBL/GenBank/DDBJ databases">
        <title>Genomic Encyclopedia of Type Strains, Phase IV (KMG-IV): sequencing the most valuable type-strain genomes for metagenomic binning, comparative biology and taxonomic classification.</title>
        <authorList>
            <person name="Goeker M."/>
        </authorList>
    </citation>
    <scope>NUCLEOTIDE SEQUENCE [LARGE SCALE GENOMIC DNA]</scope>
    <source>
        <strain evidence="10 11">DSM 19619</strain>
    </source>
</reference>
<dbReference type="InterPro" id="IPR036097">
    <property type="entry name" value="HisK_dim/P_sf"/>
</dbReference>
<dbReference type="PRINTS" id="PR00344">
    <property type="entry name" value="BCTRLSENSOR"/>
</dbReference>
<evidence type="ECO:0000259" key="8">
    <source>
        <dbReference type="PROSITE" id="PS50110"/>
    </source>
</evidence>
<dbReference type="Pfam" id="PF00512">
    <property type="entry name" value="HisKA"/>
    <property type="match status" value="1"/>
</dbReference>
<evidence type="ECO:0000256" key="4">
    <source>
        <dbReference type="ARBA" id="ARBA00023012"/>
    </source>
</evidence>
<dbReference type="SUPFAM" id="SSF47384">
    <property type="entry name" value="Homodimeric domain of signal transducing histidine kinase"/>
    <property type="match status" value="1"/>
</dbReference>
<dbReference type="PROSITE" id="PS50112">
    <property type="entry name" value="PAS"/>
    <property type="match status" value="1"/>
</dbReference>
<evidence type="ECO:0000313" key="10">
    <source>
        <dbReference type="EMBL" id="MDQ0473778.1"/>
    </source>
</evidence>
<dbReference type="InterPro" id="IPR001789">
    <property type="entry name" value="Sig_transdc_resp-reg_receiver"/>
</dbReference>
<dbReference type="SMART" id="SM00448">
    <property type="entry name" value="REC"/>
    <property type="match status" value="2"/>
</dbReference>
<dbReference type="InterPro" id="IPR011006">
    <property type="entry name" value="CheY-like_superfamily"/>
</dbReference>
<evidence type="ECO:0000256" key="3">
    <source>
        <dbReference type="ARBA" id="ARBA00022553"/>
    </source>
</evidence>
<dbReference type="InterPro" id="IPR003661">
    <property type="entry name" value="HisK_dim/P_dom"/>
</dbReference>
<evidence type="ECO:0000259" key="9">
    <source>
        <dbReference type="PROSITE" id="PS50112"/>
    </source>
</evidence>
<keyword evidence="6" id="KW-0812">Transmembrane</keyword>
<dbReference type="Gene3D" id="3.30.565.10">
    <property type="entry name" value="Histidine kinase-like ATPase, C-terminal domain"/>
    <property type="match status" value="1"/>
</dbReference>
<dbReference type="Pfam" id="PF02518">
    <property type="entry name" value="HATPase_c"/>
    <property type="match status" value="1"/>
</dbReference>
<dbReference type="PANTHER" id="PTHR45339">
    <property type="entry name" value="HYBRID SIGNAL TRANSDUCTION HISTIDINE KINASE J"/>
    <property type="match status" value="1"/>
</dbReference>
<keyword evidence="6" id="KW-0472">Membrane</keyword>
<dbReference type="SUPFAM" id="SSF55874">
    <property type="entry name" value="ATPase domain of HSP90 chaperone/DNA topoisomerase II/histidine kinase"/>
    <property type="match status" value="1"/>
</dbReference>